<keyword evidence="4 6" id="KW-0472">Membrane</keyword>
<dbReference type="EMBL" id="CAJNJA010085808">
    <property type="protein sequence ID" value="CAE7938219.1"/>
    <property type="molecule type" value="Genomic_DNA"/>
</dbReference>
<name>A0A813C2X6_9DINO</name>
<evidence type="ECO:0000313" key="8">
    <source>
        <dbReference type="EMBL" id="CAE7938219.1"/>
    </source>
</evidence>
<dbReference type="PANTHER" id="PTHR10877:SF183">
    <property type="entry name" value="AT14535P-RELATED"/>
    <property type="match status" value="1"/>
</dbReference>
<evidence type="ECO:0000256" key="1">
    <source>
        <dbReference type="ARBA" id="ARBA00004141"/>
    </source>
</evidence>
<evidence type="ECO:0000256" key="2">
    <source>
        <dbReference type="ARBA" id="ARBA00022692"/>
    </source>
</evidence>
<gene>
    <name evidence="8" type="primary">pkd2</name>
    <name evidence="8" type="ORF">SNEC2469_LOCUS33067</name>
</gene>
<feature type="region of interest" description="Disordered" evidence="5">
    <location>
        <begin position="1"/>
        <end position="47"/>
    </location>
</feature>
<sequence length="599" mass="67990">MVLRVITGVRAPPPSKKNNASSNTKESPRVDPVDGSPGTASEIARRKSERHRTFGWVDTDPGLEVQDLDPNVVLNEHGIPERVMLSYLKGEIEGEAAVKNLPAAILLIVWFFLMNLSHEQPDSIHSVEKSIDYDIYENANFAFSSPLYMGHKNFQDVNTFADWYSWMNLGFSAIYFPTSPAVSEGSSSVLPDMTFGEASMYLQHNRKIGGVKLVQQRLVDAECKNPTVAHAMELDPCFQFEGLDLRLKPTELDVSQEDLVESRASTTVEWLDYLMEFPNVTVGNQLRDLELSRWLNNRTYRVKVSFMTYNAYYDMLTTTSIHFMFAISGRIFKQITHRSVILEAHSTFESWLYEVLFFGHILVLFLNEGFEAICCIREHKCRVVEAWKAYWNFWNVVDWVSILLAFAILITWISQNIGQAEISADLQTYIPVHSACRLSTSTASAACATARAYDEKLFDDMEQLGYVIRTNRWISGFYPVCIMMRLFKAFAAQPRLAIVTKTLALAANDLTHFGIVFLSIFFAYVAMGMAFFGREVESFASFDRASLALLRALMGDFSVEDMELRGRPVAFFFFGTYMMAAVLLLLNMLIAILMDVYGQ</sequence>
<dbReference type="InterPro" id="IPR051223">
    <property type="entry name" value="Polycystin"/>
</dbReference>
<dbReference type="GO" id="GO:0016020">
    <property type="term" value="C:membrane"/>
    <property type="evidence" value="ECO:0007669"/>
    <property type="project" value="UniProtKB-SubCell"/>
</dbReference>
<feature type="transmembrane region" description="Helical" evidence="6">
    <location>
        <begin position="569"/>
        <end position="594"/>
    </location>
</feature>
<feature type="transmembrane region" description="Helical" evidence="6">
    <location>
        <begin position="512"/>
        <end position="532"/>
    </location>
</feature>
<reference evidence="8" key="1">
    <citation type="submission" date="2021-02" db="EMBL/GenBank/DDBJ databases">
        <authorList>
            <person name="Dougan E. K."/>
            <person name="Rhodes N."/>
            <person name="Thang M."/>
            <person name="Chan C."/>
        </authorList>
    </citation>
    <scope>NUCLEOTIDE SEQUENCE</scope>
</reference>
<dbReference type="InterPro" id="IPR013122">
    <property type="entry name" value="PKD1_2_channel"/>
</dbReference>
<evidence type="ECO:0000256" key="4">
    <source>
        <dbReference type="ARBA" id="ARBA00023136"/>
    </source>
</evidence>
<proteinExistence type="predicted"/>
<keyword evidence="2 6" id="KW-0812">Transmembrane</keyword>
<comment type="subcellular location">
    <subcellularLocation>
        <location evidence="1">Membrane</location>
        <topology evidence="1">Multi-pass membrane protein</topology>
    </subcellularLocation>
</comment>
<keyword evidence="9" id="KW-1185">Reference proteome</keyword>
<evidence type="ECO:0000256" key="3">
    <source>
        <dbReference type="ARBA" id="ARBA00022989"/>
    </source>
</evidence>
<evidence type="ECO:0000259" key="7">
    <source>
        <dbReference type="Pfam" id="PF08016"/>
    </source>
</evidence>
<evidence type="ECO:0000256" key="6">
    <source>
        <dbReference type="SAM" id="Phobius"/>
    </source>
</evidence>
<dbReference type="Pfam" id="PF08016">
    <property type="entry name" value="PKD_channel"/>
    <property type="match status" value="1"/>
</dbReference>
<comment type="caution">
    <text evidence="8">The sequence shown here is derived from an EMBL/GenBank/DDBJ whole genome shotgun (WGS) entry which is preliminary data.</text>
</comment>
<dbReference type="Gene3D" id="1.10.287.70">
    <property type="match status" value="1"/>
</dbReference>
<dbReference type="OrthoDB" id="444119at2759"/>
<feature type="compositionally biased region" description="Polar residues" evidence="5">
    <location>
        <begin position="16"/>
        <end position="25"/>
    </location>
</feature>
<feature type="non-terminal residue" evidence="8">
    <location>
        <position position="1"/>
    </location>
</feature>
<dbReference type="PANTHER" id="PTHR10877">
    <property type="entry name" value="POLYCYSTIN FAMILY MEMBER"/>
    <property type="match status" value="1"/>
</dbReference>
<dbReference type="Proteomes" id="UP000601435">
    <property type="component" value="Unassembled WGS sequence"/>
</dbReference>
<feature type="domain" description="Polycystin cation channel PKD1/PKD2" evidence="7">
    <location>
        <begin position="454"/>
        <end position="597"/>
    </location>
</feature>
<keyword evidence="3 6" id="KW-1133">Transmembrane helix</keyword>
<protein>
    <submittedName>
        <fullName evidence="8">Pkd2 protein</fullName>
    </submittedName>
</protein>
<feature type="transmembrane region" description="Helical" evidence="6">
    <location>
        <begin position="391"/>
        <end position="413"/>
    </location>
</feature>
<feature type="transmembrane region" description="Helical" evidence="6">
    <location>
        <begin position="311"/>
        <end position="331"/>
    </location>
</feature>
<feature type="transmembrane region" description="Helical" evidence="6">
    <location>
        <begin position="351"/>
        <end position="370"/>
    </location>
</feature>
<evidence type="ECO:0000256" key="5">
    <source>
        <dbReference type="SAM" id="MobiDB-lite"/>
    </source>
</evidence>
<evidence type="ECO:0000313" key="9">
    <source>
        <dbReference type="Proteomes" id="UP000601435"/>
    </source>
</evidence>
<organism evidence="8 9">
    <name type="scientific">Symbiodinium necroappetens</name>
    <dbReference type="NCBI Taxonomy" id="1628268"/>
    <lineage>
        <taxon>Eukaryota</taxon>
        <taxon>Sar</taxon>
        <taxon>Alveolata</taxon>
        <taxon>Dinophyceae</taxon>
        <taxon>Suessiales</taxon>
        <taxon>Symbiodiniaceae</taxon>
        <taxon>Symbiodinium</taxon>
    </lineage>
</organism>
<dbReference type="AlphaFoldDB" id="A0A813C2X6"/>
<accession>A0A813C2X6</accession>